<keyword evidence="1" id="KW-1133">Transmembrane helix</keyword>
<reference evidence="2 3" key="1">
    <citation type="journal article" date="2016" name="Nat. Commun.">
        <title>Thousands of microbial genomes shed light on interconnected biogeochemical processes in an aquifer system.</title>
        <authorList>
            <person name="Anantharaman K."/>
            <person name="Brown C.T."/>
            <person name="Hug L.A."/>
            <person name="Sharon I."/>
            <person name="Castelle C.J."/>
            <person name="Probst A.J."/>
            <person name="Thomas B.C."/>
            <person name="Singh A."/>
            <person name="Wilkins M.J."/>
            <person name="Karaoz U."/>
            <person name="Brodie E.L."/>
            <person name="Williams K.H."/>
            <person name="Hubbard S.S."/>
            <person name="Banfield J.F."/>
        </authorList>
    </citation>
    <scope>NUCLEOTIDE SEQUENCE [LARGE SCALE GENOMIC DNA]</scope>
</reference>
<proteinExistence type="predicted"/>
<feature type="transmembrane region" description="Helical" evidence="1">
    <location>
        <begin position="18"/>
        <end position="42"/>
    </location>
</feature>
<dbReference type="Proteomes" id="UP000179221">
    <property type="component" value="Unassembled WGS sequence"/>
</dbReference>
<organism evidence="2 3">
    <name type="scientific">Candidatus Woesebacteria bacterium RIFCSPHIGHO2_01_FULL_40_22</name>
    <dbReference type="NCBI Taxonomy" id="1802499"/>
    <lineage>
        <taxon>Bacteria</taxon>
        <taxon>Candidatus Woeseibacteriota</taxon>
    </lineage>
</organism>
<evidence type="ECO:0000313" key="3">
    <source>
        <dbReference type="Proteomes" id="UP000179221"/>
    </source>
</evidence>
<dbReference type="EMBL" id="MGGL01000011">
    <property type="protein sequence ID" value="OGM26511.1"/>
    <property type="molecule type" value="Genomic_DNA"/>
</dbReference>
<gene>
    <name evidence="2" type="ORF">A2628_03155</name>
</gene>
<keyword evidence="1" id="KW-0472">Membrane</keyword>
<dbReference type="AlphaFoldDB" id="A0A1F7YGN3"/>
<sequence>MASAKIDSLLKFLAEKGVILKILSILTTLILASTLIFFYFFIYLSPKAILLRAFHNINQTDAFKYSLDLNLKFDSNSGNYLGSQEGAIEEIVKSKETHLNYRIVTDGQIRLSGNADIESAVNILTDGKKVVNFDLLYKDASIFFKINDFLYKDYVDKQLQGGWIKIENDFWKNKNILNELGDTPNISTDSSEFSVFRNFPLVITDKLPSDRVRGAISYHFKYKVNKDKLKRLISEKVNFFNPNLFKFIGGAEFSEGDLWVAKGGDLYRIKGSVHIDNVGSVGNYLDLPYDITFYRSNDINDIKPPQSYKNIDDILK</sequence>
<name>A0A1F7YGN3_9BACT</name>
<protein>
    <submittedName>
        <fullName evidence="2">Uncharacterized protein</fullName>
    </submittedName>
</protein>
<evidence type="ECO:0000256" key="1">
    <source>
        <dbReference type="SAM" id="Phobius"/>
    </source>
</evidence>
<accession>A0A1F7YGN3</accession>
<evidence type="ECO:0000313" key="2">
    <source>
        <dbReference type="EMBL" id="OGM26511.1"/>
    </source>
</evidence>
<keyword evidence="1" id="KW-0812">Transmembrane</keyword>
<comment type="caution">
    <text evidence="2">The sequence shown here is derived from an EMBL/GenBank/DDBJ whole genome shotgun (WGS) entry which is preliminary data.</text>
</comment>